<dbReference type="RefSeq" id="WP_190314470.1">
    <property type="nucleotide sequence ID" value="NZ_JACNYL010000003.1"/>
</dbReference>
<organism evidence="4 5">
    <name type="scientific">Sphingobacterium chuzhouense</name>
    <dbReference type="NCBI Taxonomy" id="1742264"/>
    <lineage>
        <taxon>Bacteria</taxon>
        <taxon>Pseudomonadati</taxon>
        <taxon>Bacteroidota</taxon>
        <taxon>Sphingobacteriia</taxon>
        <taxon>Sphingobacteriales</taxon>
        <taxon>Sphingobacteriaceae</taxon>
        <taxon>Sphingobacterium</taxon>
    </lineage>
</organism>
<evidence type="ECO:0000313" key="4">
    <source>
        <dbReference type="EMBL" id="MBD1422782.1"/>
    </source>
</evidence>
<dbReference type="PROSITE" id="PS51257">
    <property type="entry name" value="PROKAR_LIPOPROTEIN"/>
    <property type="match status" value="1"/>
</dbReference>
<dbReference type="InterPro" id="IPR008979">
    <property type="entry name" value="Galactose-bd-like_sf"/>
</dbReference>
<dbReference type="SUPFAM" id="SSF49785">
    <property type="entry name" value="Galactose-binding domain-like"/>
    <property type="match status" value="1"/>
</dbReference>
<dbReference type="InterPro" id="IPR033431">
    <property type="entry name" value="DUF5126"/>
</dbReference>
<gene>
    <name evidence="4" type="ORF">H8B21_14495</name>
</gene>
<dbReference type="EMBL" id="JACNYL010000003">
    <property type="protein sequence ID" value="MBD1422782.1"/>
    <property type="molecule type" value="Genomic_DNA"/>
</dbReference>
<evidence type="ECO:0000259" key="2">
    <source>
        <dbReference type="Pfam" id="PF16391"/>
    </source>
</evidence>
<accession>A0ABR7XUP7</accession>
<reference evidence="4 5" key="1">
    <citation type="submission" date="2020-08" db="EMBL/GenBank/DDBJ databases">
        <title>Sphingobacterium sp. DN00404 isolated from aquaculture water.</title>
        <authorList>
            <person name="Zhang M."/>
        </authorList>
    </citation>
    <scope>NUCLEOTIDE SEQUENCE [LARGE SCALE GENOMIC DNA]</scope>
    <source>
        <strain evidence="4 5">KCTC 42746</strain>
    </source>
</reference>
<feature type="domain" description="DUF4959" evidence="1">
    <location>
        <begin position="17"/>
        <end position="120"/>
    </location>
</feature>
<dbReference type="InterPro" id="IPR032527">
    <property type="entry name" value="DUF4959"/>
</dbReference>
<feature type="domain" description="DUF5126" evidence="3">
    <location>
        <begin position="122"/>
        <end position="224"/>
    </location>
</feature>
<dbReference type="Pfam" id="PF17166">
    <property type="entry name" value="DUF5126"/>
    <property type="match status" value="1"/>
</dbReference>
<feature type="domain" description="DUF5000" evidence="2">
    <location>
        <begin position="265"/>
        <end position="391"/>
    </location>
</feature>
<dbReference type="Gene3D" id="2.60.120.260">
    <property type="entry name" value="Galactose-binding domain-like"/>
    <property type="match status" value="1"/>
</dbReference>
<dbReference type="Proteomes" id="UP000651112">
    <property type="component" value="Unassembled WGS sequence"/>
</dbReference>
<name>A0ABR7XUP7_9SPHI</name>
<protein>
    <submittedName>
        <fullName evidence="4">DUF4959 domain-containing protein</fullName>
    </submittedName>
</protein>
<sequence length="395" mass="45628">MKNIKFLVIISILLVYSCEQKQNEPLVDSFGPPAEVRNVKVENLPGAARLTYTLPSDPGMSYVAAEFTDDRGLRKVVKSSGFKNYVLLEGFGKARDYDVEVYSVSKSEQRSAPVKVNISPTTPPIQLSANTVEATHTFGGVLLNFKNEFKLDYVFYTLIKDEDGRWTEYDRYYSGAETENILFAVRGLEATPTEFAFYLQDKWQNRSDTLYHTLTPLYEEELNKDLWKDAALMDDFNEPLYSPLYQLWTPGERTYFFQNARDYPEKAGMPTWVTIDLGREYLLGRMKTHMVRHANTWKYGSCSPRRFEVWGSNEATTNWDNWTLLGEFESTRPSGRGVGEPLTDDDEKQLVDGEDFEFDLTDQSYRYIRYKVNETWGNTLNFCLLEITLWGQAVN</sequence>
<dbReference type="Pfam" id="PF16323">
    <property type="entry name" value="DUF4959"/>
    <property type="match status" value="1"/>
</dbReference>
<evidence type="ECO:0000259" key="3">
    <source>
        <dbReference type="Pfam" id="PF17166"/>
    </source>
</evidence>
<keyword evidence="5" id="KW-1185">Reference proteome</keyword>
<dbReference type="InterPro" id="IPR032164">
    <property type="entry name" value="DUF5000"/>
</dbReference>
<evidence type="ECO:0000259" key="1">
    <source>
        <dbReference type="Pfam" id="PF16323"/>
    </source>
</evidence>
<comment type="caution">
    <text evidence="4">The sequence shown here is derived from an EMBL/GenBank/DDBJ whole genome shotgun (WGS) entry which is preliminary data.</text>
</comment>
<proteinExistence type="predicted"/>
<dbReference type="Pfam" id="PF16391">
    <property type="entry name" value="DUF5000"/>
    <property type="match status" value="1"/>
</dbReference>
<evidence type="ECO:0000313" key="5">
    <source>
        <dbReference type="Proteomes" id="UP000651112"/>
    </source>
</evidence>